<keyword evidence="6 8" id="KW-0406">Ion transport</keyword>
<evidence type="ECO:0000256" key="8">
    <source>
        <dbReference type="RuleBase" id="RU361189"/>
    </source>
</evidence>
<evidence type="ECO:0000256" key="6">
    <source>
        <dbReference type="ARBA" id="ARBA00023065"/>
    </source>
</evidence>
<feature type="transmembrane region" description="Helical" evidence="8">
    <location>
        <begin position="443"/>
        <end position="467"/>
    </location>
</feature>
<dbReference type="Pfam" id="PF01496">
    <property type="entry name" value="V_ATPase_I"/>
    <property type="match status" value="1"/>
</dbReference>
<reference evidence="10" key="1">
    <citation type="submission" date="2022-10" db="EMBL/GenBank/DDBJ databases">
        <title>Genome assembly of Pristionchus species.</title>
        <authorList>
            <person name="Yoshida K."/>
            <person name="Sommer R.J."/>
        </authorList>
    </citation>
    <scope>NUCLEOTIDE SEQUENCE [LARGE SCALE GENOMIC DNA]</scope>
    <source>
        <strain evidence="10">RS5460</strain>
    </source>
</reference>
<comment type="subcellular location">
    <subcellularLocation>
        <location evidence="1">Membrane</location>
        <topology evidence="1">Multi-pass membrane protein</topology>
    </subcellularLocation>
</comment>
<dbReference type="Proteomes" id="UP001328107">
    <property type="component" value="Unassembled WGS sequence"/>
</dbReference>
<feature type="non-terminal residue" evidence="9">
    <location>
        <position position="1"/>
    </location>
</feature>
<comment type="caution">
    <text evidence="9">The sequence shown here is derived from an EMBL/GenBank/DDBJ whole genome shotgun (WGS) entry which is preliminary data.</text>
</comment>
<keyword evidence="3 8" id="KW-0813">Transport</keyword>
<comment type="function">
    <text evidence="8">Essential component of the vacuolar proton pump (V-ATPase), a multimeric enzyme that catalyzes the translocation of protons across the membranes. Required for assembly and activity of the V-ATPase.</text>
</comment>
<dbReference type="GO" id="GO:0007035">
    <property type="term" value="P:vacuolar acidification"/>
    <property type="evidence" value="ECO:0007669"/>
    <property type="project" value="TreeGrafter"/>
</dbReference>
<protein>
    <recommendedName>
        <fullName evidence="8">V-type proton ATPase subunit a</fullName>
    </recommendedName>
</protein>
<dbReference type="AlphaFoldDB" id="A0AAN5I3X8"/>
<sequence length="514" mass="58196">TYNKTNKFTAVFQSIVDSYGVASYLEVNPAPYTIITFPFLFSCMFGDLGHGILMFFAGLYLVLREKNLIARNIKDEIFGMFFGGRYIILLMGLFSIHAGFIYNDMFAKAFNIFGSRWYNPYNETQTAQWIHDEEATKREIMIEFNPIPAYQHSMGPYPFGVDPVWNVAENRLNFLNSMKMKLSVILGIGQMAFGVVLSLQNHRFFKSKIDIFTVFIPQLLFLGCIFMYLCLQIILKWLFFWVEEKWIFGQHYPGSHCAPSLLIGLINMFMFKSREPGFIVNETRVGGNLVELEGCYLTQWYPGQSIVEAILVLIAVICVPIMLFGKPIAFIMEQKKHKEAHAENITVRANVLSEETEIVANGNGKAEAGEHSPGGGGGAHHGENFGDVMVHQAIHTIEYVLGCVSHTASYLRLWALSLAHAQLSEVLWHMVLSNSFNASHNLIVGGIAIYIVFFIFAILTFSILVLMEGLSAFLHALRLHWVEFQSKFYLGLGHPFLPFSFKDQLSKVELTSSN</sequence>
<feature type="transmembrane region" description="Helical" evidence="8">
    <location>
        <begin position="39"/>
        <end position="63"/>
    </location>
</feature>
<feature type="transmembrane region" description="Helical" evidence="8">
    <location>
        <begin position="180"/>
        <end position="199"/>
    </location>
</feature>
<dbReference type="InterPro" id="IPR002490">
    <property type="entry name" value="V-ATPase_116kDa_su"/>
</dbReference>
<evidence type="ECO:0000256" key="2">
    <source>
        <dbReference type="ARBA" id="ARBA00009904"/>
    </source>
</evidence>
<evidence type="ECO:0000256" key="3">
    <source>
        <dbReference type="ARBA" id="ARBA00022448"/>
    </source>
</evidence>
<keyword evidence="4 8" id="KW-0812">Transmembrane</keyword>
<evidence type="ECO:0000256" key="5">
    <source>
        <dbReference type="ARBA" id="ARBA00022989"/>
    </source>
</evidence>
<keyword evidence="5 8" id="KW-1133">Transmembrane helix</keyword>
<name>A0AAN5I3X8_9BILA</name>
<organism evidence="9 10">
    <name type="scientific">Pristionchus mayeri</name>
    <dbReference type="NCBI Taxonomy" id="1317129"/>
    <lineage>
        <taxon>Eukaryota</taxon>
        <taxon>Metazoa</taxon>
        <taxon>Ecdysozoa</taxon>
        <taxon>Nematoda</taxon>
        <taxon>Chromadorea</taxon>
        <taxon>Rhabditida</taxon>
        <taxon>Rhabditina</taxon>
        <taxon>Diplogasteromorpha</taxon>
        <taxon>Diplogasteroidea</taxon>
        <taxon>Neodiplogasteridae</taxon>
        <taxon>Pristionchus</taxon>
    </lineage>
</organism>
<keyword evidence="7 8" id="KW-0472">Membrane</keyword>
<evidence type="ECO:0000313" key="9">
    <source>
        <dbReference type="EMBL" id="GMR50580.1"/>
    </source>
</evidence>
<feature type="transmembrane region" description="Helical" evidence="8">
    <location>
        <begin position="211"/>
        <end position="235"/>
    </location>
</feature>
<gene>
    <name evidence="9" type="ORF">PMAYCL1PPCAC_20775</name>
</gene>
<accession>A0AAN5I3X8</accession>
<feature type="transmembrane region" description="Helical" evidence="8">
    <location>
        <begin position="306"/>
        <end position="325"/>
    </location>
</feature>
<feature type="transmembrane region" description="Helical" evidence="8">
    <location>
        <begin position="84"/>
        <end position="102"/>
    </location>
</feature>
<comment type="similarity">
    <text evidence="2 8">Belongs to the V-ATPase 116 kDa subunit family.</text>
</comment>
<dbReference type="GO" id="GO:0005886">
    <property type="term" value="C:plasma membrane"/>
    <property type="evidence" value="ECO:0007669"/>
    <property type="project" value="TreeGrafter"/>
</dbReference>
<proteinExistence type="inferred from homology"/>
<evidence type="ECO:0000313" key="10">
    <source>
        <dbReference type="Proteomes" id="UP001328107"/>
    </source>
</evidence>
<dbReference type="GO" id="GO:0046961">
    <property type="term" value="F:proton-transporting ATPase activity, rotational mechanism"/>
    <property type="evidence" value="ECO:0007669"/>
    <property type="project" value="InterPro"/>
</dbReference>
<keyword evidence="8" id="KW-0375">Hydrogen ion transport</keyword>
<evidence type="ECO:0000256" key="7">
    <source>
        <dbReference type="ARBA" id="ARBA00023136"/>
    </source>
</evidence>
<dbReference type="PANTHER" id="PTHR11629:SF73">
    <property type="entry name" value="V-TYPE PROTON ATPASE 116 KDA SUBUNIT A 2"/>
    <property type="match status" value="1"/>
</dbReference>
<dbReference type="GO" id="GO:0033179">
    <property type="term" value="C:proton-transporting V-type ATPase, V0 domain"/>
    <property type="evidence" value="ECO:0007669"/>
    <property type="project" value="InterPro"/>
</dbReference>
<dbReference type="PANTHER" id="PTHR11629">
    <property type="entry name" value="VACUOLAR PROTON ATPASES"/>
    <property type="match status" value="1"/>
</dbReference>
<keyword evidence="10" id="KW-1185">Reference proteome</keyword>
<evidence type="ECO:0000256" key="1">
    <source>
        <dbReference type="ARBA" id="ARBA00004141"/>
    </source>
</evidence>
<dbReference type="GO" id="GO:0016471">
    <property type="term" value="C:vacuolar proton-transporting V-type ATPase complex"/>
    <property type="evidence" value="ECO:0007669"/>
    <property type="project" value="TreeGrafter"/>
</dbReference>
<dbReference type="GO" id="GO:0051117">
    <property type="term" value="F:ATPase binding"/>
    <property type="evidence" value="ECO:0007669"/>
    <property type="project" value="TreeGrafter"/>
</dbReference>
<dbReference type="EMBL" id="BTRK01000004">
    <property type="protein sequence ID" value="GMR50580.1"/>
    <property type="molecule type" value="Genomic_DNA"/>
</dbReference>
<evidence type="ECO:0000256" key="4">
    <source>
        <dbReference type="ARBA" id="ARBA00022692"/>
    </source>
</evidence>